<dbReference type="SUPFAM" id="SSF46785">
    <property type="entry name" value="Winged helix' DNA-binding domain"/>
    <property type="match status" value="1"/>
</dbReference>
<evidence type="ECO:0000313" key="7">
    <source>
        <dbReference type="EMBL" id="CAD8699265.1"/>
    </source>
</evidence>
<dbReference type="SMART" id="SM01186">
    <property type="entry name" value="eIF3_N"/>
    <property type="match status" value="1"/>
</dbReference>
<dbReference type="SMART" id="SM00088">
    <property type="entry name" value="PINT"/>
    <property type="match status" value="1"/>
</dbReference>
<dbReference type="Pfam" id="PF09440">
    <property type="entry name" value="eIF3_N"/>
    <property type="match status" value="1"/>
</dbReference>
<comment type="similarity">
    <text evidence="4 5">Belongs to the eIF-3 subunit E family.</text>
</comment>
<dbReference type="HAMAP" id="MF_03004">
    <property type="entry name" value="eIF3e"/>
    <property type="match status" value="1"/>
</dbReference>
<keyword evidence="2 4" id="KW-0396">Initiation factor</keyword>
<evidence type="ECO:0000256" key="2">
    <source>
        <dbReference type="ARBA" id="ARBA00022540"/>
    </source>
</evidence>
<evidence type="ECO:0000259" key="6">
    <source>
        <dbReference type="PROSITE" id="PS50250"/>
    </source>
</evidence>
<dbReference type="GO" id="GO:0001732">
    <property type="term" value="P:formation of cytoplasmic translation initiation complex"/>
    <property type="evidence" value="ECO:0007669"/>
    <property type="project" value="UniProtKB-UniRule"/>
</dbReference>
<dbReference type="PROSITE" id="PS50250">
    <property type="entry name" value="PCI"/>
    <property type="match status" value="1"/>
</dbReference>
<dbReference type="PANTHER" id="PTHR10317">
    <property type="entry name" value="EUKARYOTIC TRANSLATION INITIATION FACTOR 3 SUBUNIT E"/>
    <property type="match status" value="1"/>
</dbReference>
<comment type="subunit">
    <text evidence="4 5">Component of the eukaryotic translation initiation factor 3 (eIF-3) complex.</text>
</comment>
<dbReference type="GO" id="GO:0071540">
    <property type="term" value="C:eukaryotic translation initiation factor 3 complex, eIF3e"/>
    <property type="evidence" value="ECO:0007669"/>
    <property type="project" value="UniProtKB-UniRule"/>
</dbReference>
<reference evidence="7" key="1">
    <citation type="submission" date="2021-01" db="EMBL/GenBank/DDBJ databases">
        <authorList>
            <person name="Corre E."/>
            <person name="Pelletier E."/>
            <person name="Niang G."/>
            <person name="Scheremetjew M."/>
            <person name="Finn R."/>
            <person name="Kale V."/>
            <person name="Holt S."/>
            <person name="Cochrane G."/>
            <person name="Meng A."/>
            <person name="Brown T."/>
            <person name="Cohen L."/>
        </authorList>
    </citation>
    <scope>NUCLEOTIDE SEQUENCE</scope>
    <source>
        <strain evidence="7">SL-175</strain>
    </source>
</reference>
<sequence>MASNNFEAGKYDLTAKLGKYLDRHLVFPLLEFLQNQHVYPEAEILEAKIQLLQKTNMLDFAADIYKSLHGTEEVPAEMQARRAEVIENLTTLQVKAEKVVTFLSDPALVKQLRSDKAYNLNFLQESHAIGTEDIDALFHYAKFQFECGNYSAAAEFLYHYRSLCTNSERGASALWGKFASDILLQDWDTAVEDMTRLKDAIENRQFSSPLAQVHSRTWLIHWSLFVFFNHENGRNSIIDLFFQERFMHSIQAEAPHMLRYLAAAVITNKRRRSMLKDLVKILQNETYSDPITEFLVCLFVDYDFEAAQQKLVECDAVLCNDFFLVGCREEFNENARLFIFETYCRIHQCIDIKMLAGKLNMDHDSAERWIVNLIRSTKLNAKIDSEAGTVIMGTDAPSVHELIVEKTKALTSKTYSLSHAVLSNTQALAL</sequence>
<dbReference type="InterPro" id="IPR016650">
    <property type="entry name" value="eIF3e"/>
</dbReference>
<accession>A0A7S0X3A2</accession>
<organism evidence="7">
    <name type="scientific">Mantoniella antarctica</name>
    <dbReference type="NCBI Taxonomy" id="81844"/>
    <lineage>
        <taxon>Eukaryota</taxon>
        <taxon>Viridiplantae</taxon>
        <taxon>Chlorophyta</taxon>
        <taxon>Mamiellophyceae</taxon>
        <taxon>Mamiellales</taxon>
        <taxon>Mamiellaceae</taxon>
        <taxon>Mantoniella</taxon>
    </lineage>
</organism>
<dbReference type="InterPro" id="IPR019010">
    <property type="entry name" value="eIF3e_N"/>
</dbReference>
<dbReference type="CDD" id="cd21378">
    <property type="entry name" value="eIF3E"/>
    <property type="match status" value="1"/>
</dbReference>
<evidence type="ECO:0000256" key="3">
    <source>
        <dbReference type="ARBA" id="ARBA00022917"/>
    </source>
</evidence>
<dbReference type="PIRSF" id="PIRSF016255">
    <property type="entry name" value="eIF3e_su6"/>
    <property type="match status" value="1"/>
</dbReference>
<evidence type="ECO:0000256" key="1">
    <source>
        <dbReference type="ARBA" id="ARBA00022490"/>
    </source>
</evidence>
<name>A0A7S0X3A2_9CHLO</name>
<comment type="function">
    <text evidence="4">Component of the eukaryotic translation initiation factor 3 (eIF-3) complex, which is involved in protein synthesis of a specialized repertoire of mRNAs and, together with other initiation factors, stimulates binding of mRNA and methionyl-tRNAi to the 40S ribosome. The eIF-3 complex specifically targets and initiates translation of a subset of mRNAs involved in cell proliferation.</text>
</comment>
<evidence type="ECO:0000256" key="4">
    <source>
        <dbReference type="HAMAP-Rule" id="MF_03004"/>
    </source>
</evidence>
<dbReference type="InterPro" id="IPR000717">
    <property type="entry name" value="PCI_dom"/>
</dbReference>
<dbReference type="GO" id="GO:0033290">
    <property type="term" value="C:eukaryotic 48S preinitiation complex"/>
    <property type="evidence" value="ECO:0007669"/>
    <property type="project" value="UniProtKB-UniRule"/>
</dbReference>
<feature type="domain" description="PCI" evidence="6">
    <location>
        <begin position="226"/>
        <end position="397"/>
    </location>
</feature>
<dbReference type="GO" id="GO:0003743">
    <property type="term" value="F:translation initiation factor activity"/>
    <property type="evidence" value="ECO:0007669"/>
    <property type="project" value="UniProtKB-UniRule"/>
</dbReference>
<keyword evidence="1 4" id="KW-0963">Cytoplasm</keyword>
<dbReference type="Pfam" id="PF01399">
    <property type="entry name" value="PCI"/>
    <property type="match status" value="1"/>
</dbReference>
<dbReference type="EMBL" id="HBFC01003628">
    <property type="protein sequence ID" value="CAD8699265.1"/>
    <property type="molecule type" value="Transcribed_RNA"/>
</dbReference>
<dbReference type="InterPro" id="IPR036390">
    <property type="entry name" value="WH_DNA-bd_sf"/>
</dbReference>
<evidence type="ECO:0000256" key="5">
    <source>
        <dbReference type="PIRNR" id="PIRNR016255"/>
    </source>
</evidence>
<dbReference type="AlphaFoldDB" id="A0A7S0X3A2"/>
<keyword evidence="3 4" id="KW-0648">Protein biosynthesis</keyword>
<comment type="subcellular location">
    <subcellularLocation>
        <location evidence="4 5">Cytoplasm</location>
    </subcellularLocation>
</comment>
<proteinExistence type="inferred from homology"/>
<gene>
    <name evidence="7" type="ORF">MANT1106_LOCUS1947</name>
</gene>
<dbReference type="GO" id="GO:0016282">
    <property type="term" value="C:eukaryotic 43S preinitiation complex"/>
    <property type="evidence" value="ECO:0007669"/>
    <property type="project" value="UniProtKB-UniRule"/>
</dbReference>
<protein>
    <recommendedName>
        <fullName evidence="4 5">Eukaryotic translation initiation factor 3 subunit E</fullName>
        <shortName evidence="4">eIF3e</shortName>
    </recommendedName>
    <alternativeName>
        <fullName evidence="4">Eukaryotic translation initiation factor 3 subunit 6</fullName>
    </alternativeName>
</protein>